<dbReference type="PANTHER" id="PTHR11161:SF0">
    <property type="entry name" value="O-ACYLTRANSFERASE LIKE PROTEIN"/>
    <property type="match status" value="1"/>
</dbReference>
<reference evidence="3 4" key="1">
    <citation type="journal article" date="2018" name="Sci. Rep.">
        <title>Genomic signatures of local adaptation to the degree of environmental predictability in rotifers.</title>
        <authorList>
            <person name="Franch-Gras L."/>
            <person name="Hahn C."/>
            <person name="Garcia-Roger E.M."/>
            <person name="Carmona M.J."/>
            <person name="Serra M."/>
            <person name="Gomez A."/>
        </authorList>
    </citation>
    <scope>NUCLEOTIDE SEQUENCE [LARGE SCALE GENOMIC DNA]</scope>
    <source>
        <strain evidence="3">HYR1</strain>
    </source>
</reference>
<evidence type="ECO:0000259" key="2">
    <source>
        <dbReference type="Pfam" id="PF01757"/>
    </source>
</evidence>
<keyword evidence="4" id="KW-1185">Reference proteome</keyword>
<dbReference type="InterPro" id="IPR002656">
    <property type="entry name" value="Acyl_transf_3_dom"/>
</dbReference>
<dbReference type="Proteomes" id="UP000276133">
    <property type="component" value="Unassembled WGS sequence"/>
</dbReference>
<name>A0A3M7SI88_BRAPC</name>
<dbReference type="InterPro" id="IPR052728">
    <property type="entry name" value="O2_lipid_transport_reg"/>
</dbReference>
<feature type="transmembrane region" description="Helical" evidence="1">
    <location>
        <begin position="104"/>
        <end position="121"/>
    </location>
</feature>
<dbReference type="OrthoDB" id="10006435at2759"/>
<feature type="transmembrane region" description="Helical" evidence="1">
    <location>
        <begin position="58"/>
        <end position="83"/>
    </location>
</feature>
<dbReference type="PANTHER" id="PTHR11161">
    <property type="entry name" value="O-ACYLTRANSFERASE"/>
    <property type="match status" value="1"/>
</dbReference>
<dbReference type="Pfam" id="PF01757">
    <property type="entry name" value="Acyl_transf_3"/>
    <property type="match status" value="1"/>
</dbReference>
<keyword evidence="1" id="KW-0812">Transmembrane</keyword>
<proteinExistence type="predicted"/>
<gene>
    <name evidence="3" type="ORF">BpHYR1_044025</name>
</gene>
<feature type="domain" description="Acyltransferase 3" evidence="2">
    <location>
        <begin position="24"/>
        <end position="244"/>
    </location>
</feature>
<evidence type="ECO:0000313" key="3">
    <source>
        <dbReference type="EMBL" id="RNA35327.1"/>
    </source>
</evidence>
<organism evidence="3 4">
    <name type="scientific">Brachionus plicatilis</name>
    <name type="common">Marine rotifer</name>
    <name type="synonym">Brachionus muelleri</name>
    <dbReference type="NCBI Taxonomy" id="10195"/>
    <lineage>
        <taxon>Eukaryota</taxon>
        <taxon>Metazoa</taxon>
        <taxon>Spiralia</taxon>
        <taxon>Gnathifera</taxon>
        <taxon>Rotifera</taxon>
        <taxon>Eurotatoria</taxon>
        <taxon>Monogononta</taxon>
        <taxon>Pseudotrocha</taxon>
        <taxon>Ploima</taxon>
        <taxon>Brachionidae</taxon>
        <taxon>Brachionus</taxon>
    </lineage>
</organism>
<keyword evidence="1" id="KW-0472">Membrane</keyword>
<evidence type="ECO:0000256" key="1">
    <source>
        <dbReference type="SAM" id="Phobius"/>
    </source>
</evidence>
<dbReference type="GO" id="GO:0016747">
    <property type="term" value="F:acyltransferase activity, transferring groups other than amino-acyl groups"/>
    <property type="evidence" value="ECO:0007669"/>
    <property type="project" value="InterPro"/>
</dbReference>
<feature type="transmembrane region" description="Helical" evidence="1">
    <location>
        <begin position="225"/>
        <end position="248"/>
    </location>
</feature>
<sequence>MVKMMNGSCAKAEFLNFSVSKHIFACFPHSWYLATDMQFYLISPLILIPLSFKSKFRFIGFFLIAALVLTHIVTSVIYSWDFLAKGLKYNNIMGLYYTMESRPWYRVAPFAMGMLLGKIVIDLPNQKFIFLKKIKFTMVSYDYNPMNRVSQTIYVSLCRITFALGLAGAIFLCVTENGYFIGKFLSWSFWVPLAKLSFCGYLVHYSVVDTFIYAQEHFMHMQSSLYLYIFCGNVFLTICLAYIAMLLFESPFTNLEKFIFK</sequence>
<keyword evidence="1" id="KW-1133">Transmembrane helix</keyword>
<feature type="transmembrane region" description="Helical" evidence="1">
    <location>
        <begin position="153"/>
        <end position="172"/>
    </location>
</feature>
<comment type="caution">
    <text evidence="3">The sequence shown here is derived from an EMBL/GenBank/DDBJ whole genome shotgun (WGS) entry which is preliminary data.</text>
</comment>
<dbReference type="AlphaFoldDB" id="A0A3M7SI88"/>
<accession>A0A3M7SI88</accession>
<protein>
    <submittedName>
        <fullName evidence="3">Nose resistant to fluoxetine 6-like</fullName>
    </submittedName>
</protein>
<dbReference type="EMBL" id="REGN01001340">
    <property type="protein sequence ID" value="RNA35327.1"/>
    <property type="molecule type" value="Genomic_DNA"/>
</dbReference>
<feature type="transmembrane region" description="Helical" evidence="1">
    <location>
        <begin position="184"/>
        <end position="205"/>
    </location>
</feature>
<evidence type="ECO:0000313" key="4">
    <source>
        <dbReference type="Proteomes" id="UP000276133"/>
    </source>
</evidence>